<sequence length="503" mass="55935">MSFWWNTSILPIVAFMREANYPEDAVQSYTLFFQAEILPLLAPPESAYPSWMTDDHTPLELSLAFGKTGDPLVRFAIEASALPHAGDRSIRTLRNALQRLSLSLVMKPEFNLDWFDICAEELLLADTQQPLESKGHPVSETFIGFDCDHYSAGMKIYFAPCIRALVTKESPEQMLAQLAPRLGLETPWTKITQFLSRFPPGVRPEIEIVAVDCVPGVQNRLKIYFRTDLVSYAQLEYFITLGGALPSADVAAGLEKASLLWDAFTSDGSAAGFRSGLVYYELRQNREEPSSKVYLPVRRGLPNDLAIVKSITSLEPRLSGSSPYPRFVQTVFSHRSLSARSGIHTYACCTVKPGGGDISLYYSPEAFAPERIVGLRAALMPSPSGARPPSLADAQNIASLWVQEWGLLVGGKQDADFCFAPDCCLRDLLVFSPTFRMLEGRDKVVRHLHSASRTFRGFRILGNIVLKAVTCELSLIQGRMPLWEVHSISLIDNSIRMQIYQSA</sequence>
<proteinExistence type="inferred from homology"/>
<dbReference type="GO" id="GO:0016765">
    <property type="term" value="F:transferase activity, transferring alkyl or aryl (other than methyl) groups"/>
    <property type="evidence" value="ECO:0007669"/>
    <property type="project" value="InterPro"/>
</dbReference>
<dbReference type="InterPro" id="IPR033964">
    <property type="entry name" value="ABBA"/>
</dbReference>
<keyword evidence="2" id="KW-0808">Transferase</keyword>
<dbReference type="SFLD" id="SFLDS00036">
    <property type="entry name" value="Aromatic_Prenyltransferase"/>
    <property type="match status" value="1"/>
</dbReference>
<dbReference type="Pfam" id="PF11991">
    <property type="entry name" value="Trp_DMAT"/>
    <property type="match status" value="1"/>
</dbReference>
<protein>
    <submittedName>
        <fullName evidence="3">Tryptophan dimethylallyltransferase-domain-containing protein</fullName>
    </submittedName>
</protein>
<dbReference type="PANTHER" id="PTHR40627">
    <property type="entry name" value="INDOLE PRENYLTRANSFERASE TDIB-RELATED"/>
    <property type="match status" value="1"/>
</dbReference>
<dbReference type="PANTHER" id="PTHR40627:SF4">
    <property type="entry name" value="PRENYLTRANSFERASE ASQH1-RELATED"/>
    <property type="match status" value="1"/>
</dbReference>
<dbReference type="AlphaFoldDB" id="A0AAD6STR2"/>
<dbReference type="GO" id="GO:0009820">
    <property type="term" value="P:alkaloid metabolic process"/>
    <property type="evidence" value="ECO:0007669"/>
    <property type="project" value="InterPro"/>
</dbReference>
<evidence type="ECO:0000313" key="3">
    <source>
        <dbReference type="EMBL" id="KAJ7033904.1"/>
    </source>
</evidence>
<reference evidence="3" key="1">
    <citation type="submission" date="2023-03" db="EMBL/GenBank/DDBJ databases">
        <title>Massive genome expansion in bonnet fungi (Mycena s.s.) driven by repeated elements and novel gene families across ecological guilds.</title>
        <authorList>
            <consortium name="Lawrence Berkeley National Laboratory"/>
            <person name="Harder C.B."/>
            <person name="Miyauchi S."/>
            <person name="Viragh M."/>
            <person name="Kuo A."/>
            <person name="Thoen E."/>
            <person name="Andreopoulos B."/>
            <person name="Lu D."/>
            <person name="Skrede I."/>
            <person name="Drula E."/>
            <person name="Henrissat B."/>
            <person name="Morin E."/>
            <person name="Kohler A."/>
            <person name="Barry K."/>
            <person name="LaButti K."/>
            <person name="Morin E."/>
            <person name="Salamov A."/>
            <person name="Lipzen A."/>
            <person name="Mereny Z."/>
            <person name="Hegedus B."/>
            <person name="Baldrian P."/>
            <person name="Stursova M."/>
            <person name="Weitz H."/>
            <person name="Taylor A."/>
            <person name="Grigoriev I.V."/>
            <person name="Nagy L.G."/>
            <person name="Martin F."/>
            <person name="Kauserud H."/>
        </authorList>
    </citation>
    <scope>NUCLEOTIDE SEQUENCE</scope>
    <source>
        <strain evidence="3">CBHHK200</strain>
    </source>
</reference>
<comment type="caution">
    <text evidence="3">The sequence shown here is derived from an EMBL/GenBank/DDBJ whole genome shotgun (WGS) entry which is preliminary data.</text>
</comment>
<evidence type="ECO:0000256" key="1">
    <source>
        <dbReference type="ARBA" id="ARBA00010209"/>
    </source>
</evidence>
<dbReference type="Proteomes" id="UP001218188">
    <property type="component" value="Unassembled WGS sequence"/>
</dbReference>
<comment type="similarity">
    <text evidence="1">Belongs to the tryptophan dimethylallyltransferase family.</text>
</comment>
<keyword evidence="4" id="KW-1185">Reference proteome</keyword>
<name>A0AAD6STR2_9AGAR</name>
<organism evidence="3 4">
    <name type="scientific">Mycena alexandri</name>
    <dbReference type="NCBI Taxonomy" id="1745969"/>
    <lineage>
        <taxon>Eukaryota</taxon>
        <taxon>Fungi</taxon>
        <taxon>Dikarya</taxon>
        <taxon>Basidiomycota</taxon>
        <taxon>Agaricomycotina</taxon>
        <taxon>Agaricomycetes</taxon>
        <taxon>Agaricomycetidae</taxon>
        <taxon>Agaricales</taxon>
        <taxon>Marasmiineae</taxon>
        <taxon>Mycenaceae</taxon>
        <taxon>Mycena</taxon>
    </lineage>
</organism>
<dbReference type="NCBIfam" id="TIGR03429">
    <property type="entry name" value="arom_pren_DMATS"/>
    <property type="match status" value="1"/>
</dbReference>
<accession>A0AAD6STR2</accession>
<dbReference type="EMBL" id="JARJCM010000061">
    <property type="protein sequence ID" value="KAJ7033904.1"/>
    <property type="molecule type" value="Genomic_DNA"/>
</dbReference>
<evidence type="ECO:0000313" key="4">
    <source>
        <dbReference type="Proteomes" id="UP001218188"/>
    </source>
</evidence>
<dbReference type="CDD" id="cd13929">
    <property type="entry name" value="PT-DMATS_CymD"/>
    <property type="match status" value="1"/>
</dbReference>
<dbReference type="SFLD" id="SFLDG01162">
    <property type="entry name" value="I"/>
    <property type="match status" value="1"/>
</dbReference>
<gene>
    <name evidence="3" type="ORF">C8F04DRAFT_1103168</name>
</gene>
<evidence type="ECO:0000256" key="2">
    <source>
        <dbReference type="ARBA" id="ARBA00022679"/>
    </source>
</evidence>
<dbReference type="InterPro" id="IPR017795">
    <property type="entry name" value="ABBA_NscD-like"/>
</dbReference>